<dbReference type="PROSITE" id="PS50977">
    <property type="entry name" value="HTH_TETR_2"/>
    <property type="match status" value="1"/>
</dbReference>
<dbReference type="InterPro" id="IPR023772">
    <property type="entry name" value="DNA-bd_HTH_TetR-type_CS"/>
</dbReference>
<keyword evidence="5" id="KW-1185">Reference proteome</keyword>
<evidence type="ECO:0000313" key="5">
    <source>
        <dbReference type="Proteomes" id="UP001597083"/>
    </source>
</evidence>
<protein>
    <submittedName>
        <fullName evidence="4">TetR/AcrR family transcriptional regulator</fullName>
    </submittedName>
</protein>
<feature type="domain" description="HTH tetR-type" evidence="3">
    <location>
        <begin position="4"/>
        <end position="64"/>
    </location>
</feature>
<organism evidence="4 5">
    <name type="scientific">Actinomadura adrarensis</name>
    <dbReference type="NCBI Taxonomy" id="1819600"/>
    <lineage>
        <taxon>Bacteria</taxon>
        <taxon>Bacillati</taxon>
        <taxon>Actinomycetota</taxon>
        <taxon>Actinomycetes</taxon>
        <taxon>Streptosporangiales</taxon>
        <taxon>Thermomonosporaceae</taxon>
        <taxon>Actinomadura</taxon>
    </lineage>
</organism>
<evidence type="ECO:0000259" key="3">
    <source>
        <dbReference type="PROSITE" id="PS50977"/>
    </source>
</evidence>
<feature type="DNA-binding region" description="H-T-H motif" evidence="2">
    <location>
        <begin position="27"/>
        <end position="46"/>
    </location>
</feature>
<dbReference type="InterPro" id="IPR009057">
    <property type="entry name" value="Homeodomain-like_sf"/>
</dbReference>
<dbReference type="InterPro" id="IPR001647">
    <property type="entry name" value="HTH_TetR"/>
</dbReference>
<evidence type="ECO:0000256" key="1">
    <source>
        <dbReference type="ARBA" id="ARBA00023125"/>
    </source>
</evidence>
<dbReference type="Pfam" id="PF00440">
    <property type="entry name" value="TetR_N"/>
    <property type="match status" value="1"/>
</dbReference>
<name>A0ABW3CL50_9ACTN</name>
<dbReference type="PRINTS" id="PR00455">
    <property type="entry name" value="HTHTETR"/>
</dbReference>
<comment type="caution">
    <text evidence="4">The sequence shown here is derived from an EMBL/GenBank/DDBJ whole genome shotgun (WGS) entry which is preliminary data.</text>
</comment>
<dbReference type="Proteomes" id="UP001597083">
    <property type="component" value="Unassembled WGS sequence"/>
</dbReference>
<dbReference type="EMBL" id="JBHTIR010002993">
    <property type="protein sequence ID" value="MFD0854512.1"/>
    <property type="molecule type" value="Genomic_DNA"/>
</dbReference>
<proteinExistence type="predicted"/>
<evidence type="ECO:0000256" key="2">
    <source>
        <dbReference type="PROSITE-ProRule" id="PRU00335"/>
    </source>
</evidence>
<sequence length="73" mass="7890">MSQGPGETGILEAAIAVMTEKGYHGTSVRDIAVRAGLSPAALYYHFESKQDVLATIMERGIEELLRRTRAALA</sequence>
<dbReference type="SUPFAM" id="SSF46689">
    <property type="entry name" value="Homeodomain-like"/>
    <property type="match status" value="1"/>
</dbReference>
<feature type="non-terminal residue" evidence="4">
    <location>
        <position position="73"/>
    </location>
</feature>
<dbReference type="InterPro" id="IPR050109">
    <property type="entry name" value="HTH-type_TetR-like_transc_reg"/>
</dbReference>
<dbReference type="PANTHER" id="PTHR30055">
    <property type="entry name" value="HTH-TYPE TRANSCRIPTIONAL REGULATOR RUTR"/>
    <property type="match status" value="1"/>
</dbReference>
<dbReference type="Gene3D" id="1.10.357.10">
    <property type="entry name" value="Tetracycline Repressor, domain 2"/>
    <property type="match status" value="1"/>
</dbReference>
<evidence type="ECO:0000313" key="4">
    <source>
        <dbReference type="EMBL" id="MFD0854512.1"/>
    </source>
</evidence>
<dbReference type="PANTHER" id="PTHR30055:SF226">
    <property type="entry name" value="HTH-TYPE TRANSCRIPTIONAL REGULATOR PKSA"/>
    <property type="match status" value="1"/>
</dbReference>
<dbReference type="PROSITE" id="PS01081">
    <property type="entry name" value="HTH_TETR_1"/>
    <property type="match status" value="1"/>
</dbReference>
<keyword evidence="1 2" id="KW-0238">DNA-binding</keyword>
<accession>A0ABW3CL50</accession>
<reference evidence="5" key="1">
    <citation type="journal article" date="2019" name="Int. J. Syst. Evol. Microbiol.">
        <title>The Global Catalogue of Microorganisms (GCM) 10K type strain sequencing project: providing services to taxonomists for standard genome sequencing and annotation.</title>
        <authorList>
            <consortium name="The Broad Institute Genomics Platform"/>
            <consortium name="The Broad Institute Genome Sequencing Center for Infectious Disease"/>
            <person name="Wu L."/>
            <person name="Ma J."/>
        </authorList>
    </citation>
    <scope>NUCLEOTIDE SEQUENCE [LARGE SCALE GENOMIC DNA]</scope>
    <source>
        <strain evidence="5">JCM 31696</strain>
    </source>
</reference>
<gene>
    <name evidence="4" type="ORF">ACFQ07_19910</name>
</gene>